<sequence>MFICFDILKAGFLDGCRPFIGLDGCHLKGAFKGVLLVVVSVDGNSGIFPLAWAVVEAENTDSWHWFLLLLQQALNFKVEEPLTIIHDRQKVKYEYYFFIYYFLVLHMIEIEYFLF</sequence>
<dbReference type="STRING" id="1088818.A0A2I0AQW6"/>
<dbReference type="PANTHER" id="PTHR31973:SF187">
    <property type="entry name" value="MUTATOR TRANSPOSASE MUDRA PROTEIN"/>
    <property type="match status" value="1"/>
</dbReference>
<keyword evidence="1" id="KW-1133">Transmembrane helix</keyword>
<keyword evidence="1" id="KW-0812">Transmembrane</keyword>
<protein>
    <recommendedName>
        <fullName evidence="2">MULE transposase domain-containing protein</fullName>
    </recommendedName>
</protein>
<dbReference type="Proteomes" id="UP000236161">
    <property type="component" value="Unassembled WGS sequence"/>
</dbReference>
<gene>
    <name evidence="3" type="ORF">AXF42_Ash012467</name>
</gene>
<feature type="transmembrane region" description="Helical" evidence="1">
    <location>
        <begin position="95"/>
        <end position="114"/>
    </location>
</feature>
<organism evidence="3 4">
    <name type="scientific">Apostasia shenzhenica</name>
    <dbReference type="NCBI Taxonomy" id="1088818"/>
    <lineage>
        <taxon>Eukaryota</taxon>
        <taxon>Viridiplantae</taxon>
        <taxon>Streptophyta</taxon>
        <taxon>Embryophyta</taxon>
        <taxon>Tracheophyta</taxon>
        <taxon>Spermatophyta</taxon>
        <taxon>Magnoliopsida</taxon>
        <taxon>Liliopsida</taxon>
        <taxon>Asparagales</taxon>
        <taxon>Orchidaceae</taxon>
        <taxon>Apostasioideae</taxon>
        <taxon>Apostasia</taxon>
    </lineage>
</organism>
<keyword evidence="1" id="KW-0472">Membrane</keyword>
<feature type="domain" description="MULE transposase" evidence="2">
    <location>
        <begin position="20"/>
        <end position="90"/>
    </location>
</feature>
<dbReference type="Pfam" id="PF10551">
    <property type="entry name" value="MULE"/>
    <property type="match status" value="1"/>
</dbReference>
<dbReference type="OrthoDB" id="785835at2759"/>
<name>A0A2I0AQW6_9ASPA</name>
<evidence type="ECO:0000256" key="1">
    <source>
        <dbReference type="SAM" id="Phobius"/>
    </source>
</evidence>
<reference evidence="3 4" key="1">
    <citation type="journal article" date="2017" name="Nature">
        <title>The Apostasia genome and the evolution of orchids.</title>
        <authorList>
            <person name="Zhang G.Q."/>
            <person name="Liu K.W."/>
            <person name="Li Z."/>
            <person name="Lohaus R."/>
            <person name="Hsiao Y.Y."/>
            <person name="Niu S.C."/>
            <person name="Wang J.Y."/>
            <person name="Lin Y.C."/>
            <person name="Xu Q."/>
            <person name="Chen L.J."/>
            <person name="Yoshida K."/>
            <person name="Fujiwara S."/>
            <person name="Wang Z.W."/>
            <person name="Zhang Y.Q."/>
            <person name="Mitsuda N."/>
            <person name="Wang M."/>
            <person name="Liu G.H."/>
            <person name="Pecoraro L."/>
            <person name="Huang H.X."/>
            <person name="Xiao X.J."/>
            <person name="Lin M."/>
            <person name="Wu X.Y."/>
            <person name="Wu W.L."/>
            <person name="Chen Y.Y."/>
            <person name="Chang S.B."/>
            <person name="Sakamoto S."/>
            <person name="Ohme-Takagi M."/>
            <person name="Yagi M."/>
            <person name="Zeng S.J."/>
            <person name="Shen C.Y."/>
            <person name="Yeh C.M."/>
            <person name="Luo Y.B."/>
            <person name="Tsai W.C."/>
            <person name="Van de Peer Y."/>
            <person name="Liu Z.J."/>
        </authorList>
    </citation>
    <scope>NUCLEOTIDE SEQUENCE [LARGE SCALE GENOMIC DNA]</scope>
    <source>
        <strain evidence="4">cv. Shenzhen</strain>
        <tissue evidence="3">Stem</tissue>
    </source>
</reference>
<dbReference type="EMBL" id="KZ451959">
    <property type="protein sequence ID" value="PKA57928.1"/>
    <property type="molecule type" value="Genomic_DNA"/>
</dbReference>
<dbReference type="PANTHER" id="PTHR31973">
    <property type="entry name" value="POLYPROTEIN, PUTATIVE-RELATED"/>
    <property type="match status" value="1"/>
</dbReference>
<dbReference type="InterPro" id="IPR018289">
    <property type="entry name" value="MULE_transposase_dom"/>
</dbReference>
<accession>A0A2I0AQW6</accession>
<proteinExistence type="predicted"/>
<keyword evidence="4" id="KW-1185">Reference proteome</keyword>
<evidence type="ECO:0000313" key="3">
    <source>
        <dbReference type="EMBL" id="PKA57928.1"/>
    </source>
</evidence>
<evidence type="ECO:0000259" key="2">
    <source>
        <dbReference type="Pfam" id="PF10551"/>
    </source>
</evidence>
<evidence type="ECO:0000313" key="4">
    <source>
        <dbReference type="Proteomes" id="UP000236161"/>
    </source>
</evidence>
<dbReference type="AlphaFoldDB" id="A0A2I0AQW6"/>